<comment type="caution">
    <text evidence="5">The sequence shown here is derived from an EMBL/GenBank/DDBJ whole genome shotgun (WGS) entry which is preliminary data.</text>
</comment>
<dbReference type="EMBL" id="MRBO01000731">
    <property type="protein sequence ID" value="KAB2582153.1"/>
    <property type="molecule type" value="Genomic_DNA"/>
</dbReference>
<proteinExistence type="predicted"/>
<dbReference type="Proteomes" id="UP000325576">
    <property type="component" value="Unassembled WGS sequence"/>
</dbReference>
<dbReference type="PROSITE" id="PS50977">
    <property type="entry name" value="HTH_TETR_2"/>
    <property type="match status" value="1"/>
</dbReference>
<dbReference type="SUPFAM" id="SSF48498">
    <property type="entry name" value="Tetracyclin repressor-like, C-terminal domain"/>
    <property type="match status" value="1"/>
</dbReference>
<dbReference type="InterPro" id="IPR009057">
    <property type="entry name" value="Homeodomain-like_sf"/>
</dbReference>
<evidence type="ECO:0000256" key="4">
    <source>
        <dbReference type="PROSITE-ProRule" id="PRU00335"/>
    </source>
</evidence>
<dbReference type="AlphaFoldDB" id="A0A0C3ADY8"/>
<dbReference type="Pfam" id="PF21993">
    <property type="entry name" value="TetR_C_13_2"/>
    <property type="match status" value="1"/>
</dbReference>
<dbReference type="Pfam" id="PF00440">
    <property type="entry name" value="TetR_N"/>
    <property type="match status" value="1"/>
</dbReference>
<evidence type="ECO:0000256" key="1">
    <source>
        <dbReference type="ARBA" id="ARBA00023015"/>
    </source>
</evidence>
<organism evidence="5 6">
    <name type="scientific">Rhodococcus erythropolis</name>
    <name type="common">Arthrobacter picolinophilus</name>
    <dbReference type="NCBI Taxonomy" id="1833"/>
    <lineage>
        <taxon>Bacteria</taxon>
        <taxon>Bacillati</taxon>
        <taxon>Actinomycetota</taxon>
        <taxon>Actinomycetes</taxon>
        <taxon>Mycobacteriales</taxon>
        <taxon>Nocardiaceae</taxon>
        <taxon>Rhodococcus</taxon>
        <taxon>Rhodococcus erythropolis group</taxon>
    </lineage>
</organism>
<keyword evidence="3" id="KW-0804">Transcription</keyword>
<accession>A0A0C3ADY8</accession>
<evidence type="ECO:0000313" key="5">
    <source>
        <dbReference type="EMBL" id="KAB2582153.1"/>
    </source>
</evidence>
<keyword evidence="2 4" id="KW-0238">DNA-binding</keyword>
<protein>
    <submittedName>
        <fullName evidence="5">TetR family transcriptional regulator</fullName>
    </submittedName>
</protein>
<sequence>MIESAQRLLSRRGYQATSFSAVLADSEAPRGSIYHHFPDGKDQLIAAAIEQVGAQMRDAILSVSGKSPQQVTKRFLSIWRQLLEVSDYESGCAIVAVTVSAESPELRQLSAAIFRENISVIADALHAGGLRKSDAKEFSYLLVAAVEGAVVLSRAQQSLEPFDIVAAQMRRQARRLTNATVSP</sequence>
<feature type="DNA-binding region" description="H-T-H motif" evidence="4">
    <location>
        <begin position="18"/>
        <end position="37"/>
    </location>
</feature>
<dbReference type="InterPro" id="IPR054156">
    <property type="entry name" value="YxaF_TetR_C"/>
</dbReference>
<dbReference type="Gene3D" id="1.10.357.10">
    <property type="entry name" value="Tetracycline Repressor, domain 2"/>
    <property type="match status" value="1"/>
</dbReference>
<name>A0A0C3ADY8_RHOER</name>
<dbReference type="PANTHER" id="PTHR47506">
    <property type="entry name" value="TRANSCRIPTIONAL REGULATORY PROTEIN"/>
    <property type="match status" value="1"/>
</dbReference>
<evidence type="ECO:0000256" key="2">
    <source>
        <dbReference type="ARBA" id="ARBA00023125"/>
    </source>
</evidence>
<dbReference type="PANTHER" id="PTHR47506:SF3">
    <property type="entry name" value="HTH-TYPE TRANSCRIPTIONAL REGULATOR LMRA"/>
    <property type="match status" value="1"/>
</dbReference>
<keyword evidence="1" id="KW-0805">Transcription regulation</keyword>
<dbReference type="SUPFAM" id="SSF46689">
    <property type="entry name" value="Homeodomain-like"/>
    <property type="match status" value="1"/>
</dbReference>
<dbReference type="GO" id="GO:0003677">
    <property type="term" value="F:DNA binding"/>
    <property type="evidence" value="ECO:0007669"/>
    <property type="project" value="UniProtKB-UniRule"/>
</dbReference>
<reference evidence="5 6" key="1">
    <citation type="journal article" date="2017" name="Poromechanics V (2013)">
        <title>Genomic Characterization of the Arsenic-Tolerant Actinobacterium, &lt;i&gt;Rhodococcus erythropolis&lt;/i&gt; S43.</title>
        <authorList>
            <person name="Retamal-Morales G."/>
            <person name="Mehnert M."/>
            <person name="Schwabe R."/>
            <person name="Tischler D."/>
            <person name="Schloemann M."/>
            <person name="Levican G.J."/>
        </authorList>
    </citation>
    <scope>NUCLEOTIDE SEQUENCE [LARGE SCALE GENOMIC DNA]</scope>
    <source>
        <strain evidence="5 6">S43</strain>
    </source>
</reference>
<evidence type="ECO:0000313" key="6">
    <source>
        <dbReference type="Proteomes" id="UP000325576"/>
    </source>
</evidence>
<dbReference type="InterPro" id="IPR036271">
    <property type="entry name" value="Tet_transcr_reg_TetR-rel_C_sf"/>
</dbReference>
<evidence type="ECO:0000256" key="3">
    <source>
        <dbReference type="ARBA" id="ARBA00023163"/>
    </source>
</evidence>
<dbReference type="InterPro" id="IPR001647">
    <property type="entry name" value="HTH_TetR"/>
</dbReference>
<gene>
    <name evidence="5" type="ORF">BS297_27285</name>
</gene>